<dbReference type="InterPro" id="IPR014042">
    <property type="entry name" value="Glutathione_synthase_a-hlx"/>
</dbReference>
<feature type="binding site" evidence="10">
    <location>
        <position position="160"/>
    </location>
    <ligand>
        <name>substrate</name>
    </ligand>
</feature>
<dbReference type="UniPathway" id="UPA00142">
    <property type="reaction ID" value="UER00210"/>
</dbReference>
<feature type="binding site" evidence="11">
    <location>
        <position position="108"/>
    </location>
    <ligand>
        <name>Mg(2+)</name>
        <dbReference type="ChEBI" id="CHEBI:18420"/>
    </ligand>
</feature>
<reference evidence="13 14" key="2">
    <citation type="submission" date="2014-03" db="EMBL/GenBank/DDBJ databases">
        <title>The Genome Sequence of Anncaliia algerae insect isolate PRA339.</title>
        <authorList>
            <consortium name="The Broad Institute Genome Sequencing Platform"/>
            <consortium name="The Broad Institute Genome Sequencing Center for Infectious Disease"/>
            <person name="Cuomo C."/>
            <person name="Becnel J."/>
            <person name="Sanscrainte N."/>
            <person name="Walker B."/>
            <person name="Young S.K."/>
            <person name="Zeng Q."/>
            <person name="Gargeya S."/>
            <person name="Fitzgerald M."/>
            <person name="Haas B."/>
            <person name="Abouelleil A."/>
            <person name="Alvarado L."/>
            <person name="Arachchi H.M."/>
            <person name="Berlin A.M."/>
            <person name="Chapman S.B."/>
            <person name="Dewar J."/>
            <person name="Goldberg J."/>
            <person name="Griggs A."/>
            <person name="Gujja S."/>
            <person name="Hansen M."/>
            <person name="Howarth C."/>
            <person name="Imamovic A."/>
            <person name="Larimer J."/>
            <person name="McCowan C."/>
            <person name="Murphy C."/>
            <person name="Neiman D."/>
            <person name="Pearson M."/>
            <person name="Priest M."/>
            <person name="Roberts A."/>
            <person name="Saif S."/>
            <person name="Shea T."/>
            <person name="Sisk P."/>
            <person name="Sykes S."/>
            <person name="Wortman J."/>
            <person name="Nusbaum C."/>
            <person name="Birren B."/>
        </authorList>
    </citation>
    <scope>NUCLEOTIDE SEQUENCE [LARGE SCALE GENOMIC DNA]</scope>
    <source>
        <strain evidence="13 14">PRA339</strain>
    </source>
</reference>
<dbReference type="InterPro" id="IPR014049">
    <property type="entry name" value="Glutathione_synthase_N_euk"/>
</dbReference>
<organism evidence="13 14">
    <name type="scientific">Anncaliia algerae PRA339</name>
    <dbReference type="NCBI Taxonomy" id="1288291"/>
    <lineage>
        <taxon>Eukaryota</taxon>
        <taxon>Fungi</taxon>
        <taxon>Fungi incertae sedis</taxon>
        <taxon>Microsporidia</taxon>
        <taxon>Tubulinosematoidea</taxon>
        <taxon>Tubulinosematidae</taxon>
        <taxon>Anncaliia</taxon>
    </lineage>
</organism>
<dbReference type="Pfam" id="PF03917">
    <property type="entry name" value="GSH_synth_ATP"/>
    <property type="match status" value="1"/>
</dbReference>
<evidence type="ECO:0000256" key="4">
    <source>
        <dbReference type="ARBA" id="ARBA00022684"/>
    </source>
</evidence>
<dbReference type="InterPro" id="IPR037013">
    <property type="entry name" value="GSH-S_sub-bd_sf"/>
</dbReference>
<dbReference type="Pfam" id="PF03199">
    <property type="entry name" value="GSH_synthase"/>
    <property type="match status" value="1"/>
</dbReference>
<dbReference type="EMBL" id="KK365244">
    <property type="protein sequence ID" value="KCZ79642.1"/>
    <property type="molecule type" value="Genomic_DNA"/>
</dbReference>
<proteinExistence type="inferred from homology"/>
<feature type="binding site" evidence="10">
    <location>
        <position position="382"/>
    </location>
    <ligand>
        <name>ATP</name>
        <dbReference type="ChEBI" id="CHEBI:30616"/>
    </ligand>
</feature>
<dbReference type="InterPro" id="IPR016185">
    <property type="entry name" value="PreATP-grasp_dom_sf"/>
</dbReference>
<dbReference type="GO" id="GO:0043295">
    <property type="term" value="F:glutathione binding"/>
    <property type="evidence" value="ECO:0007669"/>
    <property type="project" value="UniProtKB-UniRule"/>
</dbReference>
<evidence type="ECO:0000313" key="14">
    <source>
        <dbReference type="Proteomes" id="UP000030655"/>
    </source>
</evidence>
<dbReference type="PANTHER" id="PTHR11130">
    <property type="entry name" value="GLUTATHIONE SYNTHETASE"/>
    <property type="match status" value="1"/>
</dbReference>
<dbReference type="Gene3D" id="3.30.1490.80">
    <property type="match status" value="1"/>
</dbReference>
<keyword evidence="5 9" id="KW-0479">Metal-binding</keyword>
<evidence type="ECO:0000313" key="13">
    <source>
        <dbReference type="EMBL" id="KCZ79642.1"/>
    </source>
</evidence>
<evidence type="ECO:0000256" key="6">
    <source>
        <dbReference type="ARBA" id="ARBA00022741"/>
    </source>
</evidence>
<comment type="similarity">
    <text evidence="2 9">Belongs to the eukaryotic GSH synthase family.</text>
</comment>
<feature type="binding site" evidence="11">
    <location>
        <position position="316"/>
    </location>
    <ligand>
        <name>Mg(2+)</name>
        <dbReference type="ChEBI" id="CHEBI:18420"/>
    </ligand>
</feature>
<dbReference type="HOGENOM" id="CLU_677867_0_0_1"/>
<feature type="binding site" evidence="10">
    <location>
        <position position="380"/>
    </location>
    <ligand>
        <name>substrate</name>
    </ligand>
</feature>
<evidence type="ECO:0000256" key="1">
    <source>
        <dbReference type="ARBA" id="ARBA00004965"/>
    </source>
</evidence>
<evidence type="ECO:0000256" key="2">
    <source>
        <dbReference type="ARBA" id="ARBA00010385"/>
    </source>
</evidence>
<dbReference type="AlphaFoldDB" id="A0A059EXR2"/>
<keyword evidence="4 9" id="KW-0317">Glutathione biosynthesis</keyword>
<keyword evidence="8 9" id="KW-0460">Magnesium</keyword>
<feature type="binding site" evidence="10">
    <location>
        <position position="388"/>
    </location>
    <ligand>
        <name>ATP</name>
        <dbReference type="ChEBI" id="CHEBI:30616"/>
    </ligand>
</feature>
<dbReference type="OrthoDB" id="2020073at2759"/>
<protein>
    <recommendedName>
        <fullName evidence="9">Glutathione synthetase</fullName>
        <shortName evidence="9">GSH-S</shortName>
        <ecNumber evidence="9">6.3.2.3</ecNumber>
    </recommendedName>
</protein>
<comment type="pathway">
    <text evidence="1 9">Sulfur metabolism; glutathione biosynthesis; glutathione from L-cysteine and L-glutamate: step 2/2.</text>
</comment>
<dbReference type="Gene3D" id="3.30.1490.50">
    <property type="match status" value="1"/>
</dbReference>
<dbReference type="SUPFAM" id="SSF56059">
    <property type="entry name" value="Glutathione synthetase ATP-binding domain-like"/>
    <property type="match status" value="1"/>
</dbReference>
<evidence type="ECO:0000256" key="8">
    <source>
        <dbReference type="ARBA" id="ARBA00022842"/>
    </source>
</evidence>
<feature type="binding site" evidence="10">
    <location>
        <position position="355"/>
    </location>
    <ligand>
        <name>ATP</name>
        <dbReference type="ChEBI" id="CHEBI:30616"/>
    </ligand>
</feature>
<dbReference type="InterPro" id="IPR014709">
    <property type="entry name" value="Glutathione_synthase_C_euk"/>
</dbReference>
<dbReference type="Proteomes" id="UP000030655">
    <property type="component" value="Unassembled WGS sequence"/>
</dbReference>
<dbReference type="GO" id="GO:0000287">
    <property type="term" value="F:magnesium ion binding"/>
    <property type="evidence" value="ECO:0007669"/>
    <property type="project" value="UniProtKB-UniRule"/>
</dbReference>
<evidence type="ECO:0000256" key="5">
    <source>
        <dbReference type="ARBA" id="ARBA00022723"/>
    </source>
</evidence>
<reference evidence="14" key="1">
    <citation type="submission" date="2013-02" db="EMBL/GenBank/DDBJ databases">
        <authorList>
            <consortium name="The Broad Institute Genome Sequencing Platform"/>
            <person name="Cuomo C."/>
            <person name="Becnel J."/>
            <person name="Sanscrainte N."/>
            <person name="Walker B."/>
            <person name="Young S.K."/>
            <person name="Zeng Q."/>
            <person name="Gargeya S."/>
            <person name="Fitzgerald M."/>
            <person name="Haas B."/>
            <person name="Abouelleil A."/>
            <person name="Alvarado L."/>
            <person name="Arachchi H.M."/>
            <person name="Berlin A.M."/>
            <person name="Chapman S.B."/>
            <person name="Dewar J."/>
            <person name="Goldberg J."/>
            <person name="Griggs A."/>
            <person name="Gujja S."/>
            <person name="Hansen M."/>
            <person name="Howarth C."/>
            <person name="Imamovic A."/>
            <person name="Larimer J."/>
            <person name="McCowan C."/>
            <person name="Murphy C."/>
            <person name="Neiman D."/>
            <person name="Pearson M."/>
            <person name="Priest M."/>
            <person name="Roberts A."/>
            <person name="Saif S."/>
            <person name="Shea T."/>
            <person name="Sisk P."/>
            <person name="Sykes S."/>
            <person name="Wortman J."/>
            <person name="Nusbaum C."/>
            <person name="Birren B."/>
        </authorList>
    </citation>
    <scope>NUCLEOTIDE SEQUENCE [LARGE SCALE GENOMIC DNA]</scope>
    <source>
        <strain evidence="14">PRA339</strain>
    </source>
</reference>
<accession>A0A059EXR2</accession>
<dbReference type="PANTHER" id="PTHR11130:SF0">
    <property type="entry name" value="GLUTATHIONE SYNTHETASE"/>
    <property type="match status" value="1"/>
</dbReference>
<feature type="binding site" evidence="10">
    <location>
        <position position="93"/>
    </location>
    <ligand>
        <name>substrate</name>
    </ligand>
</feature>
<dbReference type="InterPro" id="IPR005615">
    <property type="entry name" value="Glutathione_synthase"/>
</dbReference>
<evidence type="ECO:0000256" key="7">
    <source>
        <dbReference type="ARBA" id="ARBA00022840"/>
    </source>
</evidence>
<feature type="binding site" evidence="11">
    <location>
        <position position="110"/>
    </location>
    <ligand>
        <name>Mg(2+)</name>
        <dbReference type="ChEBI" id="CHEBI:18420"/>
    </ligand>
</feature>
<dbReference type="GO" id="GO:0004363">
    <property type="term" value="F:glutathione synthase activity"/>
    <property type="evidence" value="ECO:0007669"/>
    <property type="project" value="UniProtKB-UniRule"/>
</dbReference>
<evidence type="ECO:0000256" key="9">
    <source>
        <dbReference type="PIRNR" id="PIRNR001558"/>
    </source>
</evidence>
<dbReference type="STRING" id="1288291.A0A059EXR2"/>
<comment type="cofactor">
    <cofactor evidence="9 11">
        <name>Mg(2+)</name>
        <dbReference type="ChEBI" id="CHEBI:18420"/>
    </cofactor>
    <text evidence="9 11">Binds 1 Mg(2+) ion per subunit.</text>
</comment>
<dbReference type="GO" id="GO:0005524">
    <property type="term" value="F:ATP binding"/>
    <property type="evidence" value="ECO:0007669"/>
    <property type="project" value="UniProtKB-UniRule"/>
</dbReference>
<keyword evidence="14" id="KW-1185">Reference proteome</keyword>
<dbReference type="Gene3D" id="3.40.50.1760">
    <property type="entry name" value="Glutathione synthase, substrate-binding domain superfamily, eukaryotic"/>
    <property type="match status" value="1"/>
</dbReference>
<dbReference type="EC" id="6.3.2.3" evidence="9"/>
<feature type="domain" description="Glutathione synthase substrate-binding" evidence="12">
    <location>
        <begin position="178"/>
        <end position="260"/>
    </location>
</feature>
<name>A0A059EXR2_9MICR</name>
<dbReference type="VEuPathDB" id="MicrosporidiaDB:H312_02968"/>
<sequence length="406" mass="47243">MKDVEEFIKEIKNKKLISTYDKPLNVTTQPTKFPKKQYTSAKQLQPVINQLLYNAMNDSSLLDLKCNDKMFLILKRIIKAKNRKNAVEFMFLRTDYLLDISEKMKMVETNTISCSFVAYGPILNELHGMKHSVEKSDSLESFVKMVKNCKKIFSKNYGVQGSLALMLDNFTDERCSNLQEKLILIKELKKEGVETLHVTEKDLNYLTFRNNFMYYKNRPVFLLYYRWYYNAEHYSEEFIKLRIRIEQSNTISLPSAEAQLIGSKFFQLIFTDEEILRKYINEQNISDIKSIFTVYKPIEEYKIGDEDDYLIKSYSEGGNNILESPNESCFLMKRINSITRYNEFINGQTGETIPEVGIFGIFLSFNNLILINDSAGYICRSKMKESKECGVSCGFGALDSLELTDE</sequence>
<dbReference type="PIRSF" id="PIRSF001558">
    <property type="entry name" value="GSHase"/>
    <property type="match status" value="1"/>
</dbReference>
<evidence type="ECO:0000259" key="12">
    <source>
        <dbReference type="Pfam" id="PF03199"/>
    </source>
</evidence>
<evidence type="ECO:0000256" key="3">
    <source>
        <dbReference type="ARBA" id="ARBA00022598"/>
    </source>
</evidence>
<gene>
    <name evidence="13" type="ORF">H312_02968</name>
</gene>
<dbReference type="Gene3D" id="3.30.470.20">
    <property type="entry name" value="ATP-grasp fold, B domain"/>
    <property type="match status" value="1"/>
</dbReference>
<keyword evidence="7 9" id="KW-0067">ATP-binding</keyword>
<comment type="catalytic activity">
    <reaction evidence="9">
        <text>gamma-L-glutamyl-L-cysteine + glycine + ATP = glutathione + ADP + phosphate + H(+)</text>
        <dbReference type="Rhea" id="RHEA:13557"/>
        <dbReference type="ChEBI" id="CHEBI:15378"/>
        <dbReference type="ChEBI" id="CHEBI:30616"/>
        <dbReference type="ChEBI" id="CHEBI:43474"/>
        <dbReference type="ChEBI" id="CHEBI:57305"/>
        <dbReference type="ChEBI" id="CHEBI:57925"/>
        <dbReference type="ChEBI" id="CHEBI:58173"/>
        <dbReference type="ChEBI" id="CHEBI:456216"/>
        <dbReference type="EC" id="6.3.2.3"/>
    </reaction>
</comment>
<feature type="binding site" evidence="10">
    <location>
        <position position="264"/>
    </location>
    <ligand>
        <name>ATP</name>
        <dbReference type="ChEBI" id="CHEBI:30616"/>
    </ligand>
</feature>
<dbReference type="GO" id="GO:0005829">
    <property type="term" value="C:cytosol"/>
    <property type="evidence" value="ECO:0007669"/>
    <property type="project" value="TreeGrafter"/>
</dbReference>
<evidence type="ECO:0000256" key="10">
    <source>
        <dbReference type="PIRSR" id="PIRSR001558-1"/>
    </source>
</evidence>
<dbReference type="SUPFAM" id="SSF52440">
    <property type="entry name" value="PreATP-grasp domain"/>
    <property type="match status" value="1"/>
</dbReference>
<feature type="binding site" evidence="10">
    <location>
        <begin position="332"/>
        <end position="335"/>
    </location>
    <ligand>
        <name>ATP</name>
        <dbReference type="ChEBI" id="CHEBI:30616"/>
    </ligand>
</feature>
<keyword evidence="3 9" id="KW-0436">Ligase</keyword>
<evidence type="ECO:0000256" key="11">
    <source>
        <dbReference type="PIRSR" id="PIRSR001558-2"/>
    </source>
</evidence>
<keyword evidence="6 9" id="KW-0547">Nucleotide-binding</keyword>
<dbReference type="InterPro" id="IPR004887">
    <property type="entry name" value="GSH_synth_subst-bd"/>
</dbReference>
<feature type="binding site" evidence="10">
    <location>
        <position position="108"/>
    </location>
    <ligand>
        <name>ATP</name>
        <dbReference type="ChEBI" id="CHEBI:30616"/>
    </ligand>
</feature>
<dbReference type="Gene3D" id="1.10.1080.10">
    <property type="entry name" value="Glutathione Synthetase, Chain A, domain 3"/>
    <property type="match status" value="1"/>
</dbReference>